<feature type="domain" description="Acyl-CoA dehydrogenase/oxidase C-terminal" evidence="6">
    <location>
        <begin position="234"/>
        <end position="390"/>
    </location>
</feature>
<evidence type="ECO:0000256" key="5">
    <source>
        <dbReference type="RuleBase" id="RU362125"/>
    </source>
</evidence>
<feature type="domain" description="Acyl-CoA oxidase/dehydrogenase middle" evidence="7">
    <location>
        <begin position="124"/>
        <end position="219"/>
    </location>
</feature>
<sequence length="597" mass="63063">MTVKAMLPAARFEAALGDPHDPSRPFNLAESAALDEAEEFPARAAAELDRLGLPAYYVPAAHGGELHDQEELFHLVRVLARRDLSVAIGHVKTYLGAVSAWVCADPVQARSVGAGVAAGQVFSWALTEREHGSDLLAGEVTAERAPGGGYVLRGEKWLVNNATRGRWSCVLARTDPAGGPRGFTLFMVDKRALPAGRHRCLPKVRTHGIRGADISGIAFLDAEVGPEARVGAEGGGLDIVLRALQLTRTLCGALSVGAADHALRVALDLLSRQRRFGAAVTDLPLSRRELASCYADLLLCEAVGLVTSRSAQTLPGELAVGSAVTKFLVPTTVDRLLGRLAKMLGVRALMGPVPDGAFGTCPHGRFQKLHRDHRIVAMFDGNTVVNLNLLVNHFPMLVRGHRNAAVDDAGLERAADLGAPVPAVAADELTLISKAGSSVVQALPGLVRRVRADGPADLAELAGRVQAAASEVHLRMAEHAPAPRLVPAEAFAAAEDYTSCYAAAACLALWVHGRPGTGMPADLWTDAVWVKACLVRLLGRLEPAAGDGRADGAVDALYGPLLARHQEGSLFSLLDMRLPDRRPADEPDRAEPAGAAR</sequence>
<comment type="caution">
    <text evidence="8">The sequence shown here is derived from an EMBL/GenBank/DDBJ whole genome shotgun (WGS) entry which is preliminary data.</text>
</comment>
<evidence type="ECO:0000313" key="8">
    <source>
        <dbReference type="EMBL" id="MBO2458307.1"/>
    </source>
</evidence>
<dbReference type="InterPro" id="IPR006091">
    <property type="entry name" value="Acyl-CoA_Oxase/DH_mid-dom"/>
</dbReference>
<evidence type="ECO:0000256" key="1">
    <source>
        <dbReference type="ARBA" id="ARBA00001974"/>
    </source>
</evidence>
<dbReference type="CDD" id="cd00567">
    <property type="entry name" value="ACAD"/>
    <property type="match status" value="1"/>
</dbReference>
<dbReference type="InterPro" id="IPR009075">
    <property type="entry name" value="AcylCo_DH/oxidase_C"/>
</dbReference>
<name>A0ABS3RNJ8_9ACTN</name>
<keyword evidence="3 5" id="KW-0285">Flavoprotein</keyword>
<dbReference type="PANTHER" id="PTHR43884">
    <property type="entry name" value="ACYL-COA DEHYDROGENASE"/>
    <property type="match status" value="1"/>
</dbReference>
<evidence type="ECO:0000256" key="3">
    <source>
        <dbReference type="ARBA" id="ARBA00022630"/>
    </source>
</evidence>
<organism evidence="8 9">
    <name type="scientific">Actinomadura violacea</name>
    <dbReference type="NCBI Taxonomy" id="2819934"/>
    <lineage>
        <taxon>Bacteria</taxon>
        <taxon>Bacillati</taxon>
        <taxon>Actinomycetota</taxon>
        <taxon>Actinomycetes</taxon>
        <taxon>Streptosporangiales</taxon>
        <taxon>Thermomonosporaceae</taxon>
        <taxon>Actinomadura</taxon>
    </lineage>
</organism>
<dbReference type="SUPFAM" id="SSF47203">
    <property type="entry name" value="Acyl-CoA dehydrogenase C-terminal domain-like"/>
    <property type="match status" value="1"/>
</dbReference>
<evidence type="ECO:0000256" key="2">
    <source>
        <dbReference type="ARBA" id="ARBA00009347"/>
    </source>
</evidence>
<dbReference type="Pfam" id="PF02770">
    <property type="entry name" value="Acyl-CoA_dh_M"/>
    <property type="match status" value="1"/>
</dbReference>
<keyword evidence="5" id="KW-0560">Oxidoreductase</keyword>
<dbReference type="Gene3D" id="2.40.110.10">
    <property type="entry name" value="Butyryl-CoA Dehydrogenase, subunit A, domain 2"/>
    <property type="match status" value="1"/>
</dbReference>
<gene>
    <name evidence="8" type="ORF">J4709_12090</name>
</gene>
<dbReference type="Gene3D" id="1.20.140.10">
    <property type="entry name" value="Butyryl-CoA Dehydrogenase, subunit A, domain 3"/>
    <property type="match status" value="1"/>
</dbReference>
<comment type="cofactor">
    <cofactor evidence="1 5">
        <name>FAD</name>
        <dbReference type="ChEBI" id="CHEBI:57692"/>
    </cofactor>
</comment>
<dbReference type="Gene3D" id="1.10.540.10">
    <property type="entry name" value="Acyl-CoA dehydrogenase/oxidase, N-terminal domain"/>
    <property type="match status" value="1"/>
</dbReference>
<dbReference type="InterPro" id="IPR037069">
    <property type="entry name" value="AcylCoA_DH/ox_N_sf"/>
</dbReference>
<dbReference type="RefSeq" id="WP_208240240.1">
    <property type="nucleotide sequence ID" value="NZ_JAGEPF010000007.1"/>
</dbReference>
<dbReference type="Proteomes" id="UP000680206">
    <property type="component" value="Unassembled WGS sequence"/>
</dbReference>
<dbReference type="EMBL" id="JAGEPF010000007">
    <property type="protein sequence ID" value="MBO2458307.1"/>
    <property type="molecule type" value="Genomic_DNA"/>
</dbReference>
<evidence type="ECO:0000256" key="4">
    <source>
        <dbReference type="ARBA" id="ARBA00022827"/>
    </source>
</evidence>
<dbReference type="PANTHER" id="PTHR43884:SF19">
    <property type="entry name" value="ACYL-COA DEHYDROGENASE FADE4-RELATED"/>
    <property type="match status" value="1"/>
</dbReference>
<evidence type="ECO:0000259" key="6">
    <source>
        <dbReference type="Pfam" id="PF00441"/>
    </source>
</evidence>
<reference evidence="8 9" key="1">
    <citation type="submission" date="2021-03" db="EMBL/GenBank/DDBJ databases">
        <title>Actinomadura violae sp. nov., isolated from lichen in Thailand.</title>
        <authorList>
            <person name="Kanchanasin P."/>
            <person name="Saeng-In P."/>
            <person name="Phongsopitanun W."/>
            <person name="Yuki M."/>
            <person name="Kudo T."/>
            <person name="Ohkuma M."/>
            <person name="Tanasupawat S."/>
        </authorList>
    </citation>
    <scope>NUCLEOTIDE SEQUENCE [LARGE SCALE GENOMIC DNA]</scope>
    <source>
        <strain evidence="8 9">LCR2-06</strain>
    </source>
</reference>
<keyword evidence="9" id="KW-1185">Reference proteome</keyword>
<evidence type="ECO:0000259" key="7">
    <source>
        <dbReference type="Pfam" id="PF02770"/>
    </source>
</evidence>
<dbReference type="InterPro" id="IPR046373">
    <property type="entry name" value="Acyl-CoA_Oxase/DH_mid-dom_sf"/>
</dbReference>
<protein>
    <submittedName>
        <fullName evidence="8">Acyl-CoA dehydrogenase family protein</fullName>
    </submittedName>
</protein>
<accession>A0ABS3RNJ8</accession>
<comment type="similarity">
    <text evidence="2 5">Belongs to the acyl-CoA dehydrogenase family.</text>
</comment>
<dbReference type="Pfam" id="PF00441">
    <property type="entry name" value="Acyl-CoA_dh_1"/>
    <property type="match status" value="1"/>
</dbReference>
<dbReference type="InterPro" id="IPR009100">
    <property type="entry name" value="AcylCoA_DH/oxidase_NM_dom_sf"/>
</dbReference>
<evidence type="ECO:0000313" key="9">
    <source>
        <dbReference type="Proteomes" id="UP000680206"/>
    </source>
</evidence>
<proteinExistence type="inferred from homology"/>
<dbReference type="SUPFAM" id="SSF56645">
    <property type="entry name" value="Acyl-CoA dehydrogenase NM domain-like"/>
    <property type="match status" value="1"/>
</dbReference>
<dbReference type="InterPro" id="IPR036250">
    <property type="entry name" value="AcylCo_DH-like_C"/>
</dbReference>
<keyword evidence="4 5" id="KW-0274">FAD</keyword>